<reference evidence="2" key="2">
    <citation type="journal article" date="2021" name="PeerJ">
        <title>Extensive microbial diversity within the chicken gut microbiome revealed by metagenomics and culture.</title>
        <authorList>
            <person name="Gilroy R."/>
            <person name="Ravi A."/>
            <person name="Getino M."/>
            <person name="Pursley I."/>
            <person name="Horton D.L."/>
            <person name="Alikhan N.F."/>
            <person name="Baker D."/>
            <person name="Gharbi K."/>
            <person name="Hall N."/>
            <person name="Watson M."/>
            <person name="Adriaenssens E.M."/>
            <person name="Foster-Nyarko E."/>
            <person name="Jarju S."/>
            <person name="Secka A."/>
            <person name="Antonio M."/>
            <person name="Oren A."/>
            <person name="Chaudhuri R.R."/>
            <person name="La Ragione R."/>
            <person name="Hildebrand F."/>
            <person name="Pallen M.J."/>
        </authorList>
    </citation>
    <scope>NUCLEOTIDE SEQUENCE</scope>
    <source>
        <strain evidence="2">10406</strain>
    </source>
</reference>
<name>A0A9D1NAG0_9FIRM</name>
<proteinExistence type="predicted"/>
<evidence type="ECO:0000313" key="2">
    <source>
        <dbReference type="EMBL" id="HIU98937.1"/>
    </source>
</evidence>
<keyword evidence="1" id="KW-0732">Signal</keyword>
<dbReference type="EMBL" id="DVOE01000057">
    <property type="protein sequence ID" value="HIU98937.1"/>
    <property type="molecule type" value="Genomic_DNA"/>
</dbReference>
<accession>A0A9D1NAG0</accession>
<evidence type="ECO:0008006" key="4">
    <source>
        <dbReference type="Google" id="ProtNLM"/>
    </source>
</evidence>
<dbReference type="Proteomes" id="UP000886857">
    <property type="component" value="Unassembled WGS sequence"/>
</dbReference>
<organism evidence="2 3">
    <name type="scientific">Candidatus Limadaptatus stercoripullorum</name>
    <dbReference type="NCBI Taxonomy" id="2840846"/>
    <lineage>
        <taxon>Bacteria</taxon>
        <taxon>Bacillati</taxon>
        <taxon>Bacillota</taxon>
        <taxon>Clostridia</taxon>
        <taxon>Eubacteriales</taxon>
        <taxon>Candidatus Limadaptatus</taxon>
    </lineage>
</organism>
<evidence type="ECO:0000256" key="1">
    <source>
        <dbReference type="SAM" id="SignalP"/>
    </source>
</evidence>
<feature type="chain" id="PRO_5038536575" description="Lipoprotein" evidence="1">
    <location>
        <begin position="20"/>
        <end position="325"/>
    </location>
</feature>
<gene>
    <name evidence="2" type="ORF">IAC73_03740</name>
</gene>
<protein>
    <recommendedName>
        <fullName evidence="4">Lipoprotein</fullName>
    </recommendedName>
</protein>
<dbReference type="AlphaFoldDB" id="A0A9D1NAG0"/>
<feature type="signal peptide" evidence="1">
    <location>
        <begin position="1"/>
        <end position="19"/>
    </location>
</feature>
<dbReference type="PROSITE" id="PS51257">
    <property type="entry name" value="PROKAR_LIPOPROTEIN"/>
    <property type="match status" value="1"/>
</dbReference>
<sequence length="325" mass="37066">MKKVLLAAVLVVIIALALAGCNPTRDEFIRDLDAGITKAGGRYDEVYEKFLSLDRYAYDAEVYLEEMANYDAEKRRFPDEDSGGKNWYKPSFSYGFVKNGGAEYVRLTYTPHLKNGEGFYESYGAEVFYEFWYEGGELKQIKVDGAVVSEVPADKSEGYDLFREYFTVNGSVENIAASIMAEYADMEERKSSIAAARAEDILGKHLVNYLTYDFRLRGSEEWQGWRALSEDESESAVTGFDEDLRVDWEHADYMRLGNMCVTVQKEKITMIELYNEIIGAYHKTEEQAWNNISADNWYGDRVEADSLILTFRYDGKDGSVTVPAK</sequence>
<comment type="caution">
    <text evidence="2">The sequence shown here is derived from an EMBL/GenBank/DDBJ whole genome shotgun (WGS) entry which is preliminary data.</text>
</comment>
<reference evidence="2" key="1">
    <citation type="submission" date="2020-10" db="EMBL/GenBank/DDBJ databases">
        <authorList>
            <person name="Gilroy R."/>
        </authorList>
    </citation>
    <scope>NUCLEOTIDE SEQUENCE</scope>
    <source>
        <strain evidence="2">10406</strain>
    </source>
</reference>
<evidence type="ECO:0000313" key="3">
    <source>
        <dbReference type="Proteomes" id="UP000886857"/>
    </source>
</evidence>